<dbReference type="PANTHER" id="PTHR11101">
    <property type="entry name" value="PHOSPHATE TRANSPORTER"/>
    <property type="match status" value="1"/>
</dbReference>
<accession>A0A7X6A1S1</accession>
<reference evidence="7 8" key="1">
    <citation type="submission" date="2020-03" db="EMBL/GenBank/DDBJ databases">
        <title>Sequencing the genomes of 1000 actinobacteria strains.</title>
        <authorList>
            <person name="Klenk H.-P."/>
        </authorList>
    </citation>
    <scope>NUCLEOTIDE SEQUENCE [LARGE SCALE GENOMIC DNA]</scope>
    <source>
        <strain evidence="7 8">DSM 45490</strain>
    </source>
</reference>
<protein>
    <submittedName>
        <fullName evidence="7">PiT family inorganic phosphate transporter</fullName>
    </submittedName>
</protein>
<dbReference type="EMBL" id="JAASRO010000001">
    <property type="protein sequence ID" value="NIK58547.1"/>
    <property type="molecule type" value="Genomic_DNA"/>
</dbReference>
<dbReference type="AlphaFoldDB" id="A0A7X6A1S1"/>
<comment type="caution">
    <text evidence="7">The sequence shown here is derived from an EMBL/GenBank/DDBJ whole genome shotgun (WGS) entry which is preliminary data.</text>
</comment>
<dbReference type="Proteomes" id="UP000555407">
    <property type="component" value="Unassembled WGS sequence"/>
</dbReference>
<comment type="subcellular location">
    <subcellularLocation>
        <location evidence="1">Membrane</location>
        <topology evidence="1">Multi-pass membrane protein</topology>
    </subcellularLocation>
</comment>
<sequence>MPKEADIAVLLILAAVVFVFICGANDGGSLLTLAIRHRGASASLALGLLAGAVVTGPAVFGLSVATTFTDGLIAAPGRTAELTFLAGTGVTIAVVLILTWSGIPTSITLALLGAIAGAALGLGAAPAWNRLGLVLVLGAAAPVAGLVVAYLLGRVTARARLARAGRWTGLLQLLAFGAQCLAYAANDGQKMFAVVTMTAAGAGHPVVLTGHVVPVLVIGAVFAAGAVASLRRVGRGAGLKLVRIRPGHVIAAEVASSAAVFGSAGLGVPVSMTQAAAGGLIGAGLNDGPRSVRWQFAVPLVVAWAVTLPTALVGGLIAGLLLRGV</sequence>
<feature type="transmembrane region" description="Helical" evidence="6">
    <location>
        <begin position="131"/>
        <end position="152"/>
    </location>
</feature>
<organism evidence="7 8">
    <name type="scientific">Kribbella shirazensis</name>
    <dbReference type="NCBI Taxonomy" id="1105143"/>
    <lineage>
        <taxon>Bacteria</taxon>
        <taxon>Bacillati</taxon>
        <taxon>Actinomycetota</taxon>
        <taxon>Actinomycetes</taxon>
        <taxon>Propionibacteriales</taxon>
        <taxon>Kribbellaceae</taxon>
        <taxon>Kribbella</taxon>
    </lineage>
</organism>
<feature type="transmembrane region" description="Helical" evidence="6">
    <location>
        <begin position="249"/>
        <end position="270"/>
    </location>
</feature>
<dbReference type="GO" id="GO:0035435">
    <property type="term" value="P:phosphate ion transmembrane transport"/>
    <property type="evidence" value="ECO:0007669"/>
    <property type="project" value="TreeGrafter"/>
</dbReference>
<evidence type="ECO:0000313" key="7">
    <source>
        <dbReference type="EMBL" id="NIK58547.1"/>
    </source>
</evidence>
<keyword evidence="8" id="KW-1185">Reference proteome</keyword>
<name>A0A7X6A1S1_9ACTN</name>
<evidence type="ECO:0000313" key="8">
    <source>
        <dbReference type="Proteomes" id="UP000555407"/>
    </source>
</evidence>
<feature type="transmembrane region" description="Helical" evidence="6">
    <location>
        <begin position="164"/>
        <end position="185"/>
    </location>
</feature>
<evidence type="ECO:0000256" key="4">
    <source>
        <dbReference type="ARBA" id="ARBA00022989"/>
    </source>
</evidence>
<evidence type="ECO:0000256" key="5">
    <source>
        <dbReference type="ARBA" id="ARBA00023136"/>
    </source>
</evidence>
<evidence type="ECO:0000256" key="1">
    <source>
        <dbReference type="ARBA" id="ARBA00004141"/>
    </source>
</evidence>
<keyword evidence="4 6" id="KW-1133">Transmembrane helix</keyword>
<feature type="transmembrane region" description="Helical" evidence="6">
    <location>
        <begin position="107"/>
        <end position="125"/>
    </location>
</feature>
<dbReference type="PANTHER" id="PTHR11101:SF80">
    <property type="entry name" value="PHOSPHATE TRANSPORTER"/>
    <property type="match status" value="1"/>
</dbReference>
<gene>
    <name evidence="7" type="ORF">BJY22_004264</name>
</gene>
<keyword evidence="3 6" id="KW-0812">Transmembrane</keyword>
<evidence type="ECO:0000256" key="6">
    <source>
        <dbReference type="SAM" id="Phobius"/>
    </source>
</evidence>
<keyword evidence="2" id="KW-0813">Transport</keyword>
<proteinExistence type="predicted"/>
<evidence type="ECO:0000256" key="3">
    <source>
        <dbReference type="ARBA" id="ARBA00022692"/>
    </source>
</evidence>
<dbReference type="Pfam" id="PF01384">
    <property type="entry name" value="PHO4"/>
    <property type="match status" value="1"/>
</dbReference>
<feature type="transmembrane region" description="Helical" evidence="6">
    <location>
        <begin position="82"/>
        <end position="100"/>
    </location>
</feature>
<feature type="transmembrane region" description="Helical" evidence="6">
    <location>
        <begin position="205"/>
        <end position="228"/>
    </location>
</feature>
<dbReference type="GO" id="GO:0016020">
    <property type="term" value="C:membrane"/>
    <property type="evidence" value="ECO:0007669"/>
    <property type="project" value="UniProtKB-SubCell"/>
</dbReference>
<dbReference type="RefSeq" id="WP_337758856.1">
    <property type="nucleotide sequence ID" value="NZ_JAASRO010000001.1"/>
</dbReference>
<dbReference type="InterPro" id="IPR001204">
    <property type="entry name" value="Phos_transporter"/>
</dbReference>
<feature type="transmembrane region" description="Helical" evidence="6">
    <location>
        <begin position="44"/>
        <end position="62"/>
    </location>
</feature>
<feature type="transmembrane region" description="Helical" evidence="6">
    <location>
        <begin position="6"/>
        <end position="24"/>
    </location>
</feature>
<evidence type="ECO:0000256" key="2">
    <source>
        <dbReference type="ARBA" id="ARBA00022448"/>
    </source>
</evidence>
<dbReference type="GO" id="GO:0005315">
    <property type="term" value="F:phosphate transmembrane transporter activity"/>
    <property type="evidence" value="ECO:0007669"/>
    <property type="project" value="InterPro"/>
</dbReference>
<feature type="transmembrane region" description="Helical" evidence="6">
    <location>
        <begin position="296"/>
        <end position="322"/>
    </location>
</feature>
<keyword evidence="5 6" id="KW-0472">Membrane</keyword>